<comment type="caution">
    <text evidence="6">The sequence shown here is derived from an EMBL/GenBank/DDBJ whole genome shotgun (WGS) entry which is preliminary data.</text>
</comment>
<evidence type="ECO:0000256" key="1">
    <source>
        <dbReference type="ARBA" id="ARBA00004127"/>
    </source>
</evidence>
<dbReference type="RefSeq" id="WP_265767490.1">
    <property type="nucleotide sequence ID" value="NZ_JAGGJA010000016.1"/>
</dbReference>
<dbReference type="Proteomes" id="UP001207918">
    <property type="component" value="Unassembled WGS sequence"/>
</dbReference>
<sequence>MSLKLKIPPVIVMLLCAALMWLIDAWLVIESLKFEINWWLYVVLVLLGFGITFIGVRTFRKQETTTHPQHPKKATALVQSGIYRYTRNPMYLGMLLMLFSGIFYFGNWMTIIVLPFFVWYMNIFQIIPEEQALQQKFGAPYQKYYAEVRRWI</sequence>
<dbReference type="PANTHER" id="PTHR12714:SF24">
    <property type="entry name" value="SLR1182 PROTEIN"/>
    <property type="match status" value="1"/>
</dbReference>
<keyword evidence="3 5" id="KW-1133">Transmembrane helix</keyword>
<dbReference type="EMBL" id="JAGGJA010000016">
    <property type="protein sequence ID" value="MCW9708686.1"/>
    <property type="molecule type" value="Genomic_DNA"/>
</dbReference>
<dbReference type="InterPro" id="IPR007318">
    <property type="entry name" value="Phopholipid_MeTrfase"/>
</dbReference>
<feature type="transmembrane region" description="Helical" evidence="5">
    <location>
        <begin position="38"/>
        <end position="56"/>
    </location>
</feature>
<gene>
    <name evidence="6" type="ORF">J6I44_17625</name>
</gene>
<protein>
    <submittedName>
        <fullName evidence="6">Isoprenylcysteine carboxylmethyltransferase family protein</fullName>
    </submittedName>
</protein>
<accession>A0ABT3PS79</accession>
<name>A0ABT3PS79_9BACT</name>
<evidence type="ECO:0000313" key="7">
    <source>
        <dbReference type="Proteomes" id="UP001207918"/>
    </source>
</evidence>
<keyword evidence="7" id="KW-1185">Reference proteome</keyword>
<comment type="subcellular location">
    <subcellularLocation>
        <location evidence="1">Endomembrane system</location>
        <topology evidence="1">Multi-pass membrane protein</topology>
    </subcellularLocation>
</comment>
<evidence type="ECO:0000256" key="3">
    <source>
        <dbReference type="ARBA" id="ARBA00022989"/>
    </source>
</evidence>
<proteinExistence type="predicted"/>
<dbReference type="Pfam" id="PF04191">
    <property type="entry name" value="PEMT"/>
    <property type="match status" value="1"/>
</dbReference>
<feature type="transmembrane region" description="Helical" evidence="5">
    <location>
        <begin position="7"/>
        <end position="26"/>
    </location>
</feature>
<evidence type="ECO:0000256" key="2">
    <source>
        <dbReference type="ARBA" id="ARBA00022692"/>
    </source>
</evidence>
<dbReference type="Gene3D" id="1.20.120.1630">
    <property type="match status" value="1"/>
</dbReference>
<organism evidence="6 7">
    <name type="scientific">Fodinibius salsisoli</name>
    <dbReference type="NCBI Taxonomy" id="2820877"/>
    <lineage>
        <taxon>Bacteria</taxon>
        <taxon>Pseudomonadati</taxon>
        <taxon>Balneolota</taxon>
        <taxon>Balneolia</taxon>
        <taxon>Balneolales</taxon>
        <taxon>Balneolaceae</taxon>
        <taxon>Fodinibius</taxon>
    </lineage>
</organism>
<feature type="transmembrane region" description="Helical" evidence="5">
    <location>
        <begin position="94"/>
        <end position="121"/>
    </location>
</feature>
<keyword evidence="4 5" id="KW-0472">Membrane</keyword>
<evidence type="ECO:0000313" key="6">
    <source>
        <dbReference type="EMBL" id="MCW9708686.1"/>
    </source>
</evidence>
<dbReference type="PANTHER" id="PTHR12714">
    <property type="entry name" value="PROTEIN-S ISOPRENYLCYSTEINE O-METHYLTRANSFERASE"/>
    <property type="match status" value="1"/>
</dbReference>
<keyword evidence="2 5" id="KW-0812">Transmembrane</keyword>
<evidence type="ECO:0000256" key="4">
    <source>
        <dbReference type="ARBA" id="ARBA00023136"/>
    </source>
</evidence>
<reference evidence="6 7" key="1">
    <citation type="submission" date="2021-03" db="EMBL/GenBank/DDBJ databases">
        <title>Aliifodinibius sp. nov., a new bacterium isolated from saline soil.</title>
        <authorList>
            <person name="Galisteo C."/>
            <person name="De La Haba R."/>
            <person name="Sanchez-Porro C."/>
            <person name="Ventosa A."/>
        </authorList>
    </citation>
    <scope>NUCLEOTIDE SEQUENCE [LARGE SCALE GENOMIC DNA]</scope>
    <source>
        <strain evidence="6 7">1BSP15-2V2</strain>
    </source>
</reference>
<evidence type="ECO:0000256" key="5">
    <source>
        <dbReference type="SAM" id="Phobius"/>
    </source>
</evidence>